<accession>A0AAN8F0I1</accession>
<protein>
    <submittedName>
        <fullName evidence="1">Uncharacterized protein</fullName>
    </submittedName>
</protein>
<organism evidence="1 2">
    <name type="scientific">Trichostrongylus colubriformis</name>
    <name type="common">Black scour worm</name>
    <dbReference type="NCBI Taxonomy" id="6319"/>
    <lineage>
        <taxon>Eukaryota</taxon>
        <taxon>Metazoa</taxon>
        <taxon>Ecdysozoa</taxon>
        <taxon>Nematoda</taxon>
        <taxon>Chromadorea</taxon>
        <taxon>Rhabditida</taxon>
        <taxon>Rhabditina</taxon>
        <taxon>Rhabditomorpha</taxon>
        <taxon>Strongyloidea</taxon>
        <taxon>Trichostrongylidae</taxon>
        <taxon>Trichostrongylus</taxon>
    </lineage>
</organism>
<sequence>MDYQQRLDLTLFSSITVCSSASPSNVRNDDALALKLGQFSVNGVNAVFRKNNAAGNCSHLILSGSLCLMLRPTRGAAKRHGYLRRHAPSFTIWLSFRGCPALFGTVSEKNCRYESSECISSVSSSL</sequence>
<name>A0AAN8F0I1_TRICO</name>
<evidence type="ECO:0000313" key="1">
    <source>
        <dbReference type="EMBL" id="KAK5965367.1"/>
    </source>
</evidence>
<reference evidence="1 2" key="1">
    <citation type="submission" date="2019-10" db="EMBL/GenBank/DDBJ databases">
        <title>Assembly and Annotation for the nematode Trichostrongylus colubriformis.</title>
        <authorList>
            <person name="Martin J."/>
        </authorList>
    </citation>
    <scope>NUCLEOTIDE SEQUENCE [LARGE SCALE GENOMIC DNA]</scope>
    <source>
        <strain evidence="1">G859</strain>
        <tissue evidence="1">Whole worm</tissue>
    </source>
</reference>
<dbReference type="Proteomes" id="UP001331761">
    <property type="component" value="Unassembled WGS sequence"/>
</dbReference>
<proteinExistence type="predicted"/>
<dbReference type="EMBL" id="WIXE01024698">
    <property type="protein sequence ID" value="KAK5965367.1"/>
    <property type="molecule type" value="Genomic_DNA"/>
</dbReference>
<dbReference type="AlphaFoldDB" id="A0AAN8F0I1"/>
<gene>
    <name evidence="1" type="ORF">GCK32_003378</name>
</gene>
<evidence type="ECO:0000313" key="2">
    <source>
        <dbReference type="Proteomes" id="UP001331761"/>
    </source>
</evidence>
<comment type="caution">
    <text evidence="1">The sequence shown here is derived from an EMBL/GenBank/DDBJ whole genome shotgun (WGS) entry which is preliminary data.</text>
</comment>
<keyword evidence="2" id="KW-1185">Reference proteome</keyword>